<protein>
    <submittedName>
        <fullName evidence="1">Uncharacterized protein</fullName>
    </submittedName>
</protein>
<proteinExistence type="predicted"/>
<reference evidence="1" key="1">
    <citation type="submission" date="2020-06" db="EMBL/GenBank/DDBJ databases">
        <authorList>
            <person name="Onetto C."/>
        </authorList>
    </citation>
    <scope>NUCLEOTIDE SEQUENCE</scope>
</reference>
<keyword evidence="2" id="KW-1185">Reference proteome</keyword>
<dbReference type="SUPFAM" id="SSF56801">
    <property type="entry name" value="Acetyl-CoA synthetase-like"/>
    <property type="match status" value="1"/>
</dbReference>
<dbReference type="AlphaFoldDB" id="A0A9N8J8R5"/>
<name>A0A9N8J8R5_9PEZI</name>
<comment type="caution">
    <text evidence="1">The sequence shown here is derived from an EMBL/GenBank/DDBJ whole genome shotgun (WGS) entry which is preliminary data.</text>
</comment>
<sequence length="87" mass="9697">MTFDPASFGKLRLKSHDSLYTIDDLIRSHAAEPEDFTLIGAPLKGLTDFEEYSARDVDRFADAAAARLQEMGLKPAVRLVQQQTTLN</sequence>
<gene>
    <name evidence="1" type="ORF">AWRI4619_LOCUS1471</name>
</gene>
<evidence type="ECO:0000313" key="2">
    <source>
        <dbReference type="Proteomes" id="UP000716446"/>
    </source>
</evidence>
<dbReference type="EMBL" id="CAIJEN010000002">
    <property type="protein sequence ID" value="CAD0082904.1"/>
    <property type="molecule type" value="Genomic_DNA"/>
</dbReference>
<organism evidence="1 2">
    <name type="scientific">Aureobasidium vineae</name>
    <dbReference type="NCBI Taxonomy" id="2773715"/>
    <lineage>
        <taxon>Eukaryota</taxon>
        <taxon>Fungi</taxon>
        <taxon>Dikarya</taxon>
        <taxon>Ascomycota</taxon>
        <taxon>Pezizomycotina</taxon>
        <taxon>Dothideomycetes</taxon>
        <taxon>Dothideomycetidae</taxon>
        <taxon>Dothideales</taxon>
        <taxon>Saccotheciaceae</taxon>
        <taxon>Aureobasidium</taxon>
    </lineage>
</organism>
<accession>A0A9N8J8R5</accession>
<evidence type="ECO:0000313" key="1">
    <source>
        <dbReference type="EMBL" id="CAD0082904.1"/>
    </source>
</evidence>
<dbReference type="Proteomes" id="UP000716446">
    <property type="component" value="Unassembled WGS sequence"/>
</dbReference>